<dbReference type="SUPFAM" id="SSF51735">
    <property type="entry name" value="NAD(P)-binding Rossmann-fold domains"/>
    <property type="match status" value="1"/>
</dbReference>
<sequence>MSSVAAPHGATAASPAGSETTDPGATTPLRVALLGCGVVGTQVARMLVERGADLAARAGAPLQLTGILVRDPAAPRELPDGVDRSLLTADAETLVDAADIVVEVMGGDEPARSLLLRAIAGGAAVVTANKALLATDGPALYAAADAAGVDIYFEAAVAGAIPIVRPVRESLAGDHVERVLGIVNGTTNYVLDQMATRGLGLDEAVAQAQELGYAEADPTADVEGHDAAAKAAILASLAFHTRVTLADVACEGISGITADDVASAAQTGHAVKLLAIAEQTPEGVSARVHPALVPLDHPLAGVRGAFNAVFVEAKEAGDLMFYGQGAGGAPTASAVMGDVVSAARHRVLGGKGPEESNYADLPILPPSAATTRYQIRLTVDDVPGVLARVAHVLADHGVSIEGCARRRRSPAVPRTSSPARRPTCSSRRTPPRRRRSPRPSRPSPSSSQSDRSRPS</sequence>
<keyword evidence="10 16" id="KW-0560">Oxidoreductase</keyword>
<evidence type="ECO:0000256" key="12">
    <source>
        <dbReference type="ARBA" id="ARBA00023167"/>
    </source>
</evidence>
<keyword evidence="8 16" id="KW-0791">Threonine biosynthesis</keyword>
<comment type="catalytic activity">
    <reaction evidence="14">
        <text>L-homoserine + NADP(+) = L-aspartate 4-semialdehyde + NADPH + H(+)</text>
        <dbReference type="Rhea" id="RHEA:15761"/>
        <dbReference type="ChEBI" id="CHEBI:15378"/>
        <dbReference type="ChEBI" id="CHEBI:57476"/>
        <dbReference type="ChEBI" id="CHEBI:57783"/>
        <dbReference type="ChEBI" id="CHEBI:58349"/>
        <dbReference type="ChEBI" id="CHEBI:537519"/>
        <dbReference type="EC" id="1.1.1.3"/>
    </reaction>
    <physiologicalReaction direction="right-to-left" evidence="14">
        <dbReference type="Rhea" id="RHEA:15763"/>
    </physiologicalReaction>
</comment>
<keyword evidence="7 16" id="KW-0028">Amino-acid biosynthesis</keyword>
<comment type="similarity">
    <text evidence="4 17">Belongs to the homoserine dehydrogenase family.</text>
</comment>
<dbReference type="InterPro" id="IPR001342">
    <property type="entry name" value="HDH_cat"/>
</dbReference>
<feature type="compositionally biased region" description="Basic residues" evidence="18">
    <location>
        <begin position="429"/>
        <end position="438"/>
    </location>
</feature>
<keyword evidence="11" id="KW-0915">Sodium</keyword>
<evidence type="ECO:0000256" key="16">
    <source>
        <dbReference type="RuleBase" id="RU000579"/>
    </source>
</evidence>
<keyword evidence="23" id="KW-1185">Reference proteome</keyword>
<evidence type="ECO:0000256" key="8">
    <source>
        <dbReference type="ARBA" id="ARBA00022697"/>
    </source>
</evidence>
<proteinExistence type="inferred from homology"/>
<dbReference type="InterPro" id="IPR045865">
    <property type="entry name" value="ACT-like_dom_sf"/>
</dbReference>
<feature type="region of interest" description="Disordered" evidence="18">
    <location>
        <begin position="1"/>
        <end position="24"/>
    </location>
</feature>
<evidence type="ECO:0000256" key="2">
    <source>
        <dbReference type="ARBA" id="ARBA00005056"/>
    </source>
</evidence>
<evidence type="ECO:0000256" key="10">
    <source>
        <dbReference type="ARBA" id="ARBA00023002"/>
    </source>
</evidence>
<feature type="compositionally biased region" description="Low complexity" evidence="18">
    <location>
        <begin position="410"/>
        <end position="428"/>
    </location>
</feature>
<comment type="cofactor">
    <cofactor evidence="1">
        <name>a metal cation</name>
        <dbReference type="ChEBI" id="CHEBI:25213"/>
    </cofactor>
</comment>
<evidence type="ECO:0000256" key="17">
    <source>
        <dbReference type="RuleBase" id="RU004171"/>
    </source>
</evidence>
<name>A0ABM8G4I9_9CELL</name>
<dbReference type="SUPFAM" id="SSF55021">
    <property type="entry name" value="ACT-like"/>
    <property type="match status" value="1"/>
</dbReference>
<dbReference type="NCBIfam" id="NF004976">
    <property type="entry name" value="PRK06349.1"/>
    <property type="match status" value="1"/>
</dbReference>
<dbReference type="InterPro" id="IPR036291">
    <property type="entry name" value="NAD(P)-bd_dom_sf"/>
</dbReference>
<dbReference type="EC" id="1.1.1.3" evidence="5 16"/>
<comment type="pathway">
    <text evidence="3 16">Amino-acid biosynthesis; L-methionine biosynthesis via de novo pathway; L-homoserine from L-aspartate: step 3/3.</text>
</comment>
<feature type="region of interest" description="Disordered" evidence="18">
    <location>
        <begin position="404"/>
        <end position="455"/>
    </location>
</feature>
<dbReference type="PIRSF" id="PIRSF000098">
    <property type="entry name" value="Homoser_dehydrog"/>
    <property type="match status" value="1"/>
</dbReference>
<dbReference type="Pfam" id="PF03447">
    <property type="entry name" value="NAD_binding_3"/>
    <property type="match status" value="1"/>
</dbReference>
<dbReference type="SUPFAM" id="SSF55347">
    <property type="entry name" value="Glyceraldehyde-3-phosphate dehydrogenase-like, C-terminal domain"/>
    <property type="match status" value="1"/>
</dbReference>
<feature type="domain" description="ACT" evidence="20">
    <location>
        <begin position="373"/>
        <end position="401"/>
    </location>
</feature>
<dbReference type="Gene3D" id="3.40.50.720">
    <property type="entry name" value="NAD(P)-binding Rossmann-like Domain"/>
    <property type="match status" value="1"/>
</dbReference>
<evidence type="ECO:0000313" key="22">
    <source>
        <dbReference type="EMBL" id="BDZ42948.1"/>
    </source>
</evidence>
<reference evidence="23" key="1">
    <citation type="journal article" date="2019" name="Int. J. Syst. Evol. Microbiol.">
        <title>The Global Catalogue of Microorganisms (GCM) 10K type strain sequencing project: providing services to taxonomists for standard genome sequencing and annotation.</title>
        <authorList>
            <consortium name="The Broad Institute Genomics Platform"/>
            <consortium name="The Broad Institute Genome Sequencing Center for Infectious Disease"/>
            <person name="Wu L."/>
            <person name="Ma J."/>
        </authorList>
    </citation>
    <scope>NUCLEOTIDE SEQUENCE [LARGE SCALE GENOMIC DNA]</scope>
    <source>
        <strain evidence="23">NBRC 108565</strain>
    </source>
</reference>
<dbReference type="Proteomes" id="UP001321475">
    <property type="component" value="Chromosome"/>
</dbReference>
<evidence type="ECO:0000256" key="3">
    <source>
        <dbReference type="ARBA" id="ARBA00005062"/>
    </source>
</evidence>
<dbReference type="InterPro" id="IPR016204">
    <property type="entry name" value="HDH"/>
</dbReference>
<dbReference type="Gene3D" id="3.30.70.260">
    <property type="match status" value="1"/>
</dbReference>
<evidence type="ECO:0000256" key="13">
    <source>
        <dbReference type="ARBA" id="ARBA00044930"/>
    </source>
</evidence>
<dbReference type="Pfam" id="PF00742">
    <property type="entry name" value="Homoserine_dh"/>
    <property type="match status" value="1"/>
</dbReference>
<comment type="function">
    <text evidence="13">Catalyzes the conversion of L-aspartate-beta-semialdehyde (L-Asa) to L-homoserine (L-Hse), the third step in the biosynthesis of threonine and methionine from aspartate.</text>
</comment>
<evidence type="ECO:0000259" key="20">
    <source>
        <dbReference type="Pfam" id="PF01842"/>
    </source>
</evidence>
<evidence type="ECO:0000256" key="1">
    <source>
        <dbReference type="ARBA" id="ARBA00001920"/>
    </source>
</evidence>
<evidence type="ECO:0000256" key="6">
    <source>
        <dbReference type="ARBA" id="ARBA00013376"/>
    </source>
</evidence>
<evidence type="ECO:0000256" key="15">
    <source>
        <dbReference type="ARBA" id="ARBA00049031"/>
    </source>
</evidence>
<keyword evidence="9 16" id="KW-0521">NADP</keyword>
<evidence type="ECO:0000256" key="18">
    <source>
        <dbReference type="SAM" id="MobiDB-lite"/>
    </source>
</evidence>
<protein>
    <recommendedName>
        <fullName evidence="6 16">Homoserine dehydrogenase</fullName>
        <ecNumber evidence="5 16">1.1.1.3</ecNumber>
    </recommendedName>
</protein>
<evidence type="ECO:0000256" key="4">
    <source>
        <dbReference type="ARBA" id="ARBA00006753"/>
    </source>
</evidence>
<dbReference type="InterPro" id="IPR002912">
    <property type="entry name" value="ACT_dom"/>
</dbReference>
<organism evidence="22 23">
    <name type="scientific">Paraoerskovia sediminicola</name>
    <dbReference type="NCBI Taxonomy" id="1138587"/>
    <lineage>
        <taxon>Bacteria</taxon>
        <taxon>Bacillati</taxon>
        <taxon>Actinomycetota</taxon>
        <taxon>Actinomycetes</taxon>
        <taxon>Micrococcales</taxon>
        <taxon>Cellulomonadaceae</taxon>
        <taxon>Paraoerskovia</taxon>
    </lineage>
</organism>
<dbReference type="Gene3D" id="3.30.360.10">
    <property type="entry name" value="Dihydrodipicolinate Reductase, domain 2"/>
    <property type="match status" value="1"/>
</dbReference>
<comment type="pathway">
    <text evidence="2 16">Amino-acid biosynthesis; L-threonine biosynthesis; L-threonine from L-aspartate: step 3/5.</text>
</comment>
<feature type="domain" description="Homoserine dehydrogenase catalytic" evidence="19">
    <location>
        <begin position="162"/>
        <end position="340"/>
    </location>
</feature>
<evidence type="ECO:0000256" key="14">
    <source>
        <dbReference type="ARBA" id="ARBA00048841"/>
    </source>
</evidence>
<evidence type="ECO:0000259" key="19">
    <source>
        <dbReference type="Pfam" id="PF00742"/>
    </source>
</evidence>
<feature type="domain" description="Aspartate/homoserine dehydrogenase NAD-binding" evidence="21">
    <location>
        <begin position="35"/>
        <end position="154"/>
    </location>
</feature>
<evidence type="ECO:0000256" key="11">
    <source>
        <dbReference type="ARBA" id="ARBA00023053"/>
    </source>
</evidence>
<comment type="catalytic activity">
    <reaction evidence="15">
        <text>L-homoserine + NAD(+) = L-aspartate 4-semialdehyde + NADH + H(+)</text>
        <dbReference type="Rhea" id="RHEA:15757"/>
        <dbReference type="ChEBI" id="CHEBI:15378"/>
        <dbReference type="ChEBI" id="CHEBI:57476"/>
        <dbReference type="ChEBI" id="CHEBI:57540"/>
        <dbReference type="ChEBI" id="CHEBI:57945"/>
        <dbReference type="ChEBI" id="CHEBI:537519"/>
        <dbReference type="EC" id="1.1.1.3"/>
    </reaction>
    <physiologicalReaction direction="right-to-left" evidence="15">
        <dbReference type="Rhea" id="RHEA:15759"/>
    </physiologicalReaction>
</comment>
<evidence type="ECO:0000256" key="7">
    <source>
        <dbReference type="ARBA" id="ARBA00022605"/>
    </source>
</evidence>
<evidence type="ECO:0000256" key="5">
    <source>
        <dbReference type="ARBA" id="ARBA00013213"/>
    </source>
</evidence>
<accession>A0ABM8G4I9</accession>
<dbReference type="InterPro" id="IPR005106">
    <property type="entry name" value="Asp/hSer_DH_NAD-bd"/>
</dbReference>
<dbReference type="PANTHER" id="PTHR43331">
    <property type="entry name" value="HOMOSERINE DEHYDROGENASE"/>
    <property type="match status" value="1"/>
</dbReference>
<evidence type="ECO:0000259" key="21">
    <source>
        <dbReference type="Pfam" id="PF03447"/>
    </source>
</evidence>
<feature type="compositionally biased region" description="Low complexity" evidence="18">
    <location>
        <begin position="1"/>
        <end position="18"/>
    </location>
</feature>
<gene>
    <name evidence="22" type="primary">thrA</name>
    <name evidence="22" type="ORF">GCM10025865_22470</name>
</gene>
<keyword evidence="12 16" id="KW-0486">Methionine biosynthesis</keyword>
<dbReference type="EMBL" id="AP027729">
    <property type="protein sequence ID" value="BDZ42948.1"/>
    <property type="molecule type" value="Genomic_DNA"/>
</dbReference>
<evidence type="ECO:0000313" key="23">
    <source>
        <dbReference type="Proteomes" id="UP001321475"/>
    </source>
</evidence>
<dbReference type="InterPro" id="IPR019811">
    <property type="entry name" value="HDH_CS"/>
</dbReference>
<dbReference type="PANTHER" id="PTHR43331:SF1">
    <property type="entry name" value="HOMOSERINE DEHYDROGENASE"/>
    <property type="match status" value="1"/>
</dbReference>
<evidence type="ECO:0000256" key="9">
    <source>
        <dbReference type="ARBA" id="ARBA00022857"/>
    </source>
</evidence>
<dbReference type="Pfam" id="PF01842">
    <property type="entry name" value="ACT"/>
    <property type="match status" value="1"/>
</dbReference>
<dbReference type="PROSITE" id="PS01042">
    <property type="entry name" value="HOMOSER_DHGENASE"/>
    <property type="match status" value="1"/>
</dbReference>